<dbReference type="Proteomes" id="UP000297245">
    <property type="component" value="Unassembled WGS sequence"/>
</dbReference>
<gene>
    <name evidence="1" type="ORF">K435DRAFT_911249</name>
</gene>
<keyword evidence="2" id="KW-1185">Reference proteome</keyword>
<accession>A0A4S8MWF5</accession>
<organism evidence="1 2">
    <name type="scientific">Dendrothele bispora (strain CBS 962.96)</name>
    <dbReference type="NCBI Taxonomy" id="1314807"/>
    <lineage>
        <taxon>Eukaryota</taxon>
        <taxon>Fungi</taxon>
        <taxon>Dikarya</taxon>
        <taxon>Basidiomycota</taxon>
        <taxon>Agaricomycotina</taxon>
        <taxon>Agaricomycetes</taxon>
        <taxon>Agaricomycetidae</taxon>
        <taxon>Agaricales</taxon>
        <taxon>Agaricales incertae sedis</taxon>
        <taxon>Dendrothele</taxon>
    </lineage>
</organism>
<dbReference type="OrthoDB" id="2020419at2759"/>
<dbReference type="EMBL" id="ML179037">
    <property type="protein sequence ID" value="THV07495.1"/>
    <property type="molecule type" value="Genomic_DNA"/>
</dbReference>
<reference evidence="1 2" key="1">
    <citation type="journal article" date="2019" name="Nat. Ecol. Evol.">
        <title>Megaphylogeny resolves global patterns of mushroom evolution.</title>
        <authorList>
            <person name="Varga T."/>
            <person name="Krizsan K."/>
            <person name="Foldi C."/>
            <person name="Dima B."/>
            <person name="Sanchez-Garcia M."/>
            <person name="Sanchez-Ramirez S."/>
            <person name="Szollosi G.J."/>
            <person name="Szarkandi J.G."/>
            <person name="Papp V."/>
            <person name="Albert L."/>
            <person name="Andreopoulos W."/>
            <person name="Angelini C."/>
            <person name="Antonin V."/>
            <person name="Barry K.W."/>
            <person name="Bougher N.L."/>
            <person name="Buchanan P."/>
            <person name="Buyck B."/>
            <person name="Bense V."/>
            <person name="Catcheside P."/>
            <person name="Chovatia M."/>
            <person name="Cooper J."/>
            <person name="Damon W."/>
            <person name="Desjardin D."/>
            <person name="Finy P."/>
            <person name="Geml J."/>
            <person name="Haridas S."/>
            <person name="Hughes K."/>
            <person name="Justo A."/>
            <person name="Karasinski D."/>
            <person name="Kautmanova I."/>
            <person name="Kiss B."/>
            <person name="Kocsube S."/>
            <person name="Kotiranta H."/>
            <person name="LaButti K.M."/>
            <person name="Lechner B.E."/>
            <person name="Liimatainen K."/>
            <person name="Lipzen A."/>
            <person name="Lukacs Z."/>
            <person name="Mihaltcheva S."/>
            <person name="Morgado L.N."/>
            <person name="Niskanen T."/>
            <person name="Noordeloos M.E."/>
            <person name="Ohm R.A."/>
            <person name="Ortiz-Santana B."/>
            <person name="Ovrebo C."/>
            <person name="Racz N."/>
            <person name="Riley R."/>
            <person name="Savchenko A."/>
            <person name="Shiryaev A."/>
            <person name="Soop K."/>
            <person name="Spirin V."/>
            <person name="Szebenyi C."/>
            <person name="Tomsovsky M."/>
            <person name="Tulloss R.E."/>
            <person name="Uehling J."/>
            <person name="Grigoriev I.V."/>
            <person name="Vagvolgyi C."/>
            <person name="Papp T."/>
            <person name="Martin F.M."/>
            <person name="Miettinen O."/>
            <person name="Hibbett D.S."/>
            <person name="Nagy L.G."/>
        </authorList>
    </citation>
    <scope>NUCLEOTIDE SEQUENCE [LARGE SCALE GENOMIC DNA]</scope>
    <source>
        <strain evidence="1 2">CBS 962.96</strain>
    </source>
</reference>
<evidence type="ECO:0008006" key="3">
    <source>
        <dbReference type="Google" id="ProtNLM"/>
    </source>
</evidence>
<proteinExistence type="predicted"/>
<evidence type="ECO:0000313" key="1">
    <source>
        <dbReference type="EMBL" id="THV07495.1"/>
    </source>
</evidence>
<dbReference type="Gene3D" id="3.40.50.11350">
    <property type="match status" value="1"/>
</dbReference>
<sequence length="440" mass="49635">MPKPVNTMSISTSLLPNVGKSRLGLCAPWTFETYYDDESFVEELRSKDTEITDMRSFLYWVEYIATQSSSPPSAQLFSLTTNGDRHFSVSAPITYFHEDVELFLYPQHIVTYADFPSCLEVQLPQLDLNAFYPMLVQISKGKRQVGDSIVTALRLEELRKATSIGSFEYNPSLYPEILLVDWDLRYPLFTPSIDDIKLDYSPKLVQLAQHLGPSDPYLAIHWRMENVPPESLPDCAHSLVHMLSSTLQNPALSAGIQTIWFASDYPYPVSDFFSSSIDSSSPPDFKSSTFRDFGPKHIEAIQILLDAFQVGGELSKWKITDLYEARNRLDSDVGVGSSGSKRLRLGIHPDILQDSGVLGILDKLVGMEAAFFVSGTKGCSKASSFTKQIIDVRAKGNGRNFRNVVDFFWSIRVKEWQKGAEQVLFQWRANCKSYMTTFSI</sequence>
<protein>
    <recommendedName>
        <fullName evidence="3">Proteophosphoglycan 5</fullName>
    </recommendedName>
</protein>
<evidence type="ECO:0000313" key="2">
    <source>
        <dbReference type="Proteomes" id="UP000297245"/>
    </source>
</evidence>
<name>A0A4S8MWF5_DENBC</name>
<dbReference type="AlphaFoldDB" id="A0A4S8MWF5"/>